<evidence type="ECO:0000313" key="4">
    <source>
        <dbReference type="Proteomes" id="UP001552521"/>
    </source>
</evidence>
<proteinExistence type="predicted"/>
<feature type="transmembrane region" description="Helical" evidence="2">
    <location>
        <begin position="331"/>
        <end position="348"/>
    </location>
</feature>
<protein>
    <submittedName>
        <fullName evidence="3">MFS transporter</fullName>
    </submittedName>
</protein>
<feature type="transmembrane region" description="Helical" evidence="2">
    <location>
        <begin position="95"/>
        <end position="114"/>
    </location>
</feature>
<organism evidence="3 4">
    <name type="scientific">Streptomyces kurssanovii</name>
    <dbReference type="NCBI Taxonomy" id="67312"/>
    <lineage>
        <taxon>Bacteria</taxon>
        <taxon>Bacillati</taxon>
        <taxon>Actinomycetota</taxon>
        <taxon>Actinomycetes</taxon>
        <taxon>Kitasatosporales</taxon>
        <taxon>Streptomycetaceae</taxon>
        <taxon>Streptomyces</taxon>
    </lineage>
</organism>
<feature type="region of interest" description="Disordered" evidence="1">
    <location>
        <begin position="581"/>
        <end position="606"/>
    </location>
</feature>
<feature type="transmembrane region" description="Helical" evidence="2">
    <location>
        <begin position="279"/>
        <end position="299"/>
    </location>
</feature>
<feature type="transmembrane region" description="Helical" evidence="2">
    <location>
        <begin position="383"/>
        <end position="399"/>
    </location>
</feature>
<evidence type="ECO:0000256" key="2">
    <source>
        <dbReference type="SAM" id="Phobius"/>
    </source>
</evidence>
<feature type="transmembrane region" description="Helical" evidence="2">
    <location>
        <begin position="157"/>
        <end position="184"/>
    </location>
</feature>
<dbReference type="Proteomes" id="UP001552521">
    <property type="component" value="Unassembled WGS sequence"/>
</dbReference>
<keyword evidence="2" id="KW-0812">Transmembrane</keyword>
<accession>A0ABV3HZF0</accession>
<sequence>MTTAEPTRTDGSSTHGTTTGGAGGDRPAVDATAAADGTTTVTDGTTIGTGPRIPLRLRSRLPEPRLASTSAPVPASAPAPTRFAGVRDRLSRHPVALATAAAAFVHLLWFFFFANSGGDIAAQDAWAEFVGRHPDSAYNLAWYGGMHPVSYSVVSPYLMSVLGVRTTMMLAGTVSATLTALMLVRVRAVRNPVACSLVGVFAFLCNALSGRVTFGLGMMFALGAVGAVFCWPHRLRHHRWAKAAVAAPLAGLATAASPVAGLFLGVVAAALFLNGRRPGAYAIGLTPVLVVALSAWLFPFSGTQPMSIWSTSLPFLYGVLVLLLVPKEWRTVRTGAAVYAVGTLLTWAIDSQIGSNVSRLPMLFAGVVLLAALPYTVPRSRKWYAVVIAVVGLNTWIGYKGVDDIVRTAPTASWNRELAPLVNRLQEVNAERGRVEVVPASSHREASALAPYVNLARGWNRQADMKRNPLFYDKENVLTSANYRAWLDRWAVHYVVLPQGAPDSSGAQQEAELVREGQPYLTRIWGDANWQLFAVENPTPMAEPPATVDHAGAGELTIHVKNAGRVLIRVPYSPWLSLVDEEGKGVDGPQETPESQAREDGPRSFVNTNGCLLKAEEDMEGDEWTELLAPRPGTYRLAAPYQLPRGTPCPDELR</sequence>
<dbReference type="EMBL" id="JBFAQK010000041">
    <property type="protein sequence ID" value="MEV4683972.1"/>
    <property type="molecule type" value="Genomic_DNA"/>
</dbReference>
<feature type="transmembrane region" description="Helical" evidence="2">
    <location>
        <begin position="360"/>
        <end position="377"/>
    </location>
</feature>
<keyword evidence="2" id="KW-0472">Membrane</keyword>
<feature type="transmembrane region" description="Helical" evidence="2">
    <location>
        <begin position="244"/>
        <end position="273"/>
    </location>
</feature>
<gene>
    <name evidence="3" type="ORF">AB0K36_24655</name>
</gene>
<comment type="caution">
    <text evidence="3">The sequence shown here is derived from an EMBL/GenBank/DDBJ whole genome shotgun (WGS) entry which is preliminary data.</text>
</comment>
<evidence type="ECO:0000313" key="3">
    <source>
        <dbReference type="EMBL" id="MEV4683972.1"/>
    </source>
</evidence>
<keyword evidence="2" id="KW-1133">Transmembrane helix</keyword>
<reference evidence="3 4" key="1">
    <citation type="submission" date="2024-06" db="EMBL/GenBank/DDBJ databases">
        <title>The Natural Products Discovery Center: Release of the First 8490 Sequenced Strains for Exploring Actinobacteria Biosynthetic Diversity.</title>
        <authorList>
            <person name="Kalkreuter E."/>
            <person name="Kautsar S.A."/>
            <person name="Yang D."/>
            <person name="Bader C.D."/>
            <person name="Teijaro C.N."/>
            <person name="Fluegel L."/>
            <person name="Davis C.M."/>
            <person name="Simpson J.R."/>
            <person name="Lauterbach L."/>
            <person name="Steele A.D."/>
            <person name="Gui C."/>
            <person name="Meng S."/>
            <person name="Li G."/>
            <person name="Viehrig K."/>
            <person name="Ye F."/>
            <person name="Su P."/>
            <person name="Kiefer A.F."/>
            <person name="Nichols A."/>
            <person name="Cepeda A.J."/>
            <person name="Yan W."/>
            <person name="Fan B."/>
            <person name="Jiang Y."/>
            <person name="Adhikari A."/>
            <person name="Zheng C.-J."/>
            <person name="Schuster L."/>
            <person name="Cowan T.M."/>
            <person name="Smanski M.J."/>
            <person name="Chevrette M.G."/>
            <person name="De Carvalho L.P.S."/>
            <person name="Shen B."/>
        </authorList>
    </citation>
    <scope>NUCLEOTIDE SEQUENCE [LARGE SCALE GENOMIC DNA]</scope>
    <source>
        <strain evidence="3 4">NPDC049344</strain>
    </source>
</reference>
<keyword evidence="4" id="KW-1185">Reference proteome</keyword>
<feature type="transmembrane region" description="Helical" evidence="2">
    <location>
        <begin position="306"/>
        <end position="325"/>
    </location>
</feature>
<feature type="compositionally biased region" description="Low complexity" evidence="1">
    <location>
        <begin position="25"/>
        <end position="56"/>
    </location>
</feature>
<evidence type="ECO:0000256" key="1">
    <source>
        <dbReference type="SAM" id="MobiDB-lite"/>
    </source>
</evidence>
<name>A0ABV3HZF0_9ACTN</name>
<dbReference type="RefSeq" id="WP_364598233.1">
    <property type="nucleotide sequence ID" value="NZ_JBFAQK010000041.1"/>
</dbReference>
<feature type="transmembrane region" description="Helical" evidence="2">
    <location>
        <begin position="215"/>
        <end position="232"/>
    </location>
</feature>
<feature type="region of interest" description="Disordered" evidence="1">
    <location>
        <begin position="1"/>
        <end position="57"/>
    </location>
</feature>